<name>A0A5B7IFF5_PORTR</name>
<evidence type="ECO:0000313" key="2">
    <source>
        <dbReference type="Proteomes" id="UP000324222"/>
    </source>
</evidence>
<accession>A0A5B7IFF5</accession>
<sequence length="67" mass="7389">MNEGTLCAMHQALTIPVVLYGASGLQYCIVKSHRENWNRIDIVKTRIVTVETGMLSLSWNGIAIASL</sequence>
<organism evidence="1 2">
    <name type="scientific">Portunus trituberculatus</name>
    <name type="common">Swimming crab</name>
    <name type="synonym">Neptunus trituberculatus</name>
    <dbReference type="NCBI Taxonomy" id="210409"/>
    <lineage>
        <taxon>Eukaryota</taxon>
        <taxon>Metazoa</taxon>
        <taxon>Ecdysozoa</taxon>
        <taxon>Arthropoda</taxon>
        <taxon>Crustacea</taxon>
        <taxon>Multicrustacea</taxon>
        <taxon>Malacostraca</taxon>
        <taxon>Eumalacostraca</taxon>
        <taxon>Eucarida</taxon>
        <taxon>Decapoda</taxon>
        <taxon>Pleocyemata</taxon>
        <taxon>Brachyura</taxon>
        <taxon>Eubrachyura</taxon>
        <taxon>Portunoidea</taxon>
        <taxon>Portunidae</taxon>
        <taxon>Portuninae</taxon>
        <taxon>Portunus</taxon>
    </lineage>
</organism>
<dbReference type="EMBL" id="VSRR010051464">
    <property type="protein sequence ID" value="MPC79568.1"/>
    <property type="molecule type" value="Genomic_DNA"/>
</dbReference>
<proteinExistence type="predicted"/>
<dbReference type="Proteomes" id="UP000324222">
    <property type="component" value="Unassembled WGS sequence"/>
</dbReference>
<reference evidence="1 2" key="1">
    <citation type="submission" date="2019-05" db="EMBL/GenBank/DDBJ databases">
        <title>Another draft genome of Portunus trituberculatus and its Hox gene families provides insights of decapod evolution.</title>
        <authorList>
            <person name="Jeong J.-H."/>
            <person name="Song I."/>
            <person name="Kim S."/>
            <person name="Choi T."/>
            <person name="Kim D."/>
            <person name="Ryu S."/>
            <person name="Kim W."/>
        </authorList>
    </citation>
    <scope>NUCLEOTIDE SEQUENCE [LARGE SCALE GENOMIC DNA]</scope>
    <source>
        <tissue evidence="1">Muscle</tissue>
    </source>
</reference>
<evidence type="ECO:0000313" key="1">
    <source>
        <dbReference type="EMBL" id="MPC79568.1"/>
    </source>
</evidence>
<protein>
    <submittedName>
        <fullName evidence="1">Uncharacterized protein</fullName>
    </submittedName>
</protein>
<comment type="caution">
    <text evidence="1">The sequence shown here is derived from an EMBL/GenBank/DDBJ whole genome shotgun (WGS) entry which is preliminary data.</text>
</comment>
<dbReference type="AlphaFoldDB" id="A0A5B7IFF5"/>
<gene>
    <name evidence="1" type="ORF">E2C01_074100</name>
</gene>
<keyword evidence="2" id="KW-1185">Reference proteome</keyword>